<dbReference type="Proteomes" id="UP000558488">
    <property type="component" value="Unassembled WGS sequence"/>
</dbReference>
<keyword evidence="1" id="KW-0472">Membrane</keyword>
<dbReference type="EMBL" id="JACAGB010000002">
    <property type="protein sequence ID" value="KAF6382591.1"/>
    <property type="molecule type" value="Genomic_DNA"/>
</dbReference>
<name>A0A7J8A871_PIPKU</name>
<keyword evidence="1" id="KW-0812">Transmembrane</keyword>
<evidence type="ECO:0000313" key="3">
    <source>
        <dbReference type="Proteomes" id="UP000558488"/>
    </source>
</evidence>
<evidence type="ECO:0000256" key="1">
    <source>
        <dbReference type="SAM" id="Phobius"/>
    </source>
</evidence>
<accession>A0A7J8A871</accession>
<feature type="transmembrane region" description="Helical" evidence="1">
    <location>
        <begin position="60"/>
        <end position="86"/>
    </location>
</feature>
<organism evidence="2 3">
    <name type="scientific">Pipistrellus kuhlii</name>
    <name type="common">Kuhl's pipistrelle</name>
    <dbReference type="NCBI Taxonomy" id="59472"/>
    <lineage>
        <taxon>Eukaryota</taxon>
        <taxon>Metazoa</taxon>
        <taxon>Chordata</taxon>
        <taxon>Craniata</taxon>
        <taxon>Vertebrata</taxon>
        <taxon>Euteleostomi</taxon>
        <taxon>Mammalia</taxon>
        <taxon>Eutheria</taxon>
        <taxon>Laurasiatheria</taxon>
        <taxon>Chiroptera</taxon>
        <taxon>Yangochiroptera</taxon>
        <taxon>Vespertilionidae</taxon>
        <taxon>Pipistrellus</taxon>
    </lineage>
</organism>
<protein>
    <submittedName>
        <fullName evidence="2">Uncharacterized protein</fullName>
    </submittedName>
</protein>
<evidence type="ECO:0000313" key="2">
    <source>
        <dbReference type="EMBL" id="KAF6382591.1"/>
    </source>
</evidence>
<keyword evidence="1" id="KW-1133">Transmembrane helix</keyword>
<comment type="caution">
    <text evidence="2">The sequence shown here is derived from an EMBL/GenBank/DDBJ whole genome shotgun (WGS) entry which is preliminary data.</text>
</comment>
<sequence>MNLRAWASSCLIKLYVSGVQFYNISSVYCIVYLRCKVYSPSVTIYPPFILFYQPHPSFPLLITVLLSVSLSGCFLFVFFCLIPLSISLCPSAPTPTPLTAVSLFSVSVSLFLFCLFVYFVCYIPHVSEIIGYLSSYDWPIDI</sequence>
<dbReference type="AlphaFoldDB" id="A0A7J8A871"/>
<keyword evidence="3" id="KW-1185">Reference proteome</keyword>
<gene>
    <name evidence="2" type="ORF">mPipKuh1_008947</name>
</gene>
<proteinExistence type="predicted"/>
<reference evidence="2 3" key="1">
    <citation type="journal article" date="2020" name="Nature">
        <title>Six reference-quality genomes reveal evolution of bat adaptations.</title>
        <authorList>
            <person name="Jebb D."/>
            <person name="Huang Z."/>
            <person name="Pippel M."/>
            <person name="Hughes G.M."/>
            <person name="Lavrichenko K."/>
            <person name="Devanna P."/>
            <person name="Winkler S."/>
            <person name="Jermiin L.S."/>
            <person name="Skirmuntt E.C."/>
            <person name="Katzourakis A."/>
            <person name="Burkitt-Gray L."/>
            <person name="Ray D.A."/>
            <person name="Sullivan K.A.M."/>
            <person name="Roscito J.G."/>
            <person name="Kirilenko B.M."/>
            <person name="Davalos L.M."/>
            <person name="Corthals A.P."/>
            <person name="Power M.L."/>
            <person name="Jones G."/>
            <person name="Ransome R.D."/>
            <person name="Dechmann D.K.N."/>
            <person name="Locatelli A.G."/>
            <person name="Puechmaille S.J."/>
            <person name="Fedrigo O."/>
            <person name="Jarvis E.D."/>
            <person name="Hiller M."/>
            <person name="Vernes S.C."/>
            <person name="Myers E.W."/>
            <person name="Teeling E.C."/>
        </authorList>
    </citation>
    <scope>NUCLEOTIDE SEQUENCE [LARGE SCALE GENOMIC DNA]</scope>
    <source>
        <strain evidence="2">MPipKuh1</strain>
        <tissue evidence="2">Flight muscle</tissue>
    </source>
</reference>
<feature type="transmembrane region" description="Helical" evidence="1">
    <location>
        <begin position="98"/>
        <end position="120"/>
    </location>
</feature>